<reference evidence="3" key="2">
    <citation type="submission" date="2025-08" db="UniProtKB">
        <authorList>
            <consortium name="RefSeq"/>
        </authorList>
    </citation>
    <scope>IDENTIFICATION</scope>
    <source>
        <tissue evidence="3">Young leaves</tissue>
    </source>
</reference>
<dbReference type="CDD" id="cd00303">
    <property type="entry name" value="retropepsin_like"/>
    <property type="match status" value="1"/>
</dbReference>
<evidence type="ECO:0000313" key="3">
    <source>
        <dbReference type="RefSeq" id="XP_027351041.1"/>
    </source>
</evidence>
<dbReference type="Proteomes" id="UP000694853">
    <property type="component" value="Unplaced"/>
</dbReference>
<dbReference type="GeneID" id="113862096"/>
<name>A0A8B8L422_ABRPR</name>
<sequence length="357" mass="40234">MVDAAAGGSFAQKTLEEARQLIEVMASNNYNHRKRNSSKRGVLELNTLDALLAQNKLMSQQLHSLNAKLENMKFERNKLVHYVALTSQEEYHKGTMENPKELCQAIITRSGKVIEPQPKKKPLEKDDDLIVGQEEEVAEQQPKPELEIAKEEEEEKIPPKQKLVVDEAYWNRSKKQILEDSCKPQIPPPIKLHINILFAEALEQMPLYAKFMKDLLSKKMKLKEDATIALTEECNAILQQKLPPKLKDLGSFTIPCTIGNVTTRKALWDLGDSINLISLSILKKLGVGEVKSTKMALQLADRSIKYPYGVMEDVLVKVEKLIFSANIVILDIDEDSEVLAILGRPFLATGRALIDVQ</sequence>
<dbReference type="AlphaFoldDB" id="A0A8B8L422"/>
<organism evidence="2 3">
    <name type="scientific">Abrus precatorius</name>
    <name type="common">Indian licorice</name>
    <name type="synonym">Glycine abrus</name>
    <dbReference type="NCBI Taxonomy" id="3816"/>
    <lineage>
        <taxon>Eukaryota</taxon>
        <taxon>Viridiplantae</taxon>
        <taxon>Streptophyta</taxon>
        <taxon>Embryophyta</taxon>
        <taxon>Tracheophyta</taxon>
        <taxon>Spermatophyta</taxon>
        <taxon>Magnoliopsida</taxon>
        <taxon>eudicotyledons</taxon>
        <taxon>Gunneridae</taxon>
        <taxon>Pentapetalae</taxon>
        <taxon>rosids</taxon>
        <taxon>fabids</taxon>
        <taxon>Fabales</taxon>
        <taxon>Fabaceae</taxon>
        <taxon>Papilionoideae</taxon>
        <taxon>50 kb inversion clade</taxon>
        <taxon>NPAAA clade</taxon>
        <taxon>indigoferoid/millettioid clade</taxon>
        <taxon>Abreae</taxon>
        <taxon>Abrus</taxon>
    </lineage>
</organism>
<feature type="coiled-coil region" evidence="1">
    <location>
        <begin position="48"/>
        <end position="75"/>
    </location>
</feature>
<dbReference type="PANTHER" id="PTHR33067">
    <property type="entry name" value="RNA-DIRECTED DNA POLYMERASE-RELATED"/>
    <property type="match status" value="1"/>
</dbReference>
<dbReference type="KEGG" id="aprc:113862096"/>
<dbReference type="PANTHER" id="PTHR33067:SF39">
    <property type="entry name" value="TRANSCRIPTION FACTOR INTERACTOR AND REGULATOR CCHC(ZN) FAMILY"/>
    <property type="match status" value="1"/>
</dbReference>
<dbReference type="OrthoDB" id="778454at2759"/>
<evidence type="ECO:0000313" key="2">
    <source>
        <dbReference type="Proteomes" id="UP000694853"/>
    </source>
</evidence>
<protein>
    <submittedName>
        <fullName evidence="3">Uncharacterized protein LOC113862096</fullName>
    </submittedName>
</protein>
<proteinExistence type="predicted"/>
<reference evidence="2" key="1">
    <citation type="journal article" date="2019" name="Toxins">
        <title>Detection of Abrin-Like and Prepropulchellin-Like Toxin Genes and Transcripts Using Whole Genome Sequencing and Full-Length Transcript Sequencing of Abrus precatorius.</title>
        <authorList>
            <person name="Hovde B.T."/>
            <person name="Daligault H.E."/>
            <person name="Hanschen E.R."/>
            <person name="Kunde Y.A."/>
            <person name="Johnson M.B."/>
            <person name="Starkenburg S.R."/>
            <person name="Johnson S.L."/>
        </authorList>
    </citation>
    <scope>NUCLEOTIDE SEQUENCE [LARGE SCALE GENOMIC DNA]</scope>
</reference>
<gene>
    <name evidence="3" type="primary">LOC113862096</name>
</gene>
<keyword evidence="2" id="KW-1185">Reference proteome</keyword>
<dbReference type="RefSeq" id="XP_027351041.1">
    <property type="nucleotide sequence ID" value="XM_027495240.1"/>
</dbReference>
<keyword evidence="1" id="KW-0175">Coiled coil</keyword>
<dbReference type="Gene3D" id="2.40.70.10">
    <property type="entry name" value="Acid Proteases"/>
    <property type="match status" value="1"/>
</dbReference>
<accession>A0A8B8L422</accession>
<dbReference type="InterPro" id="IPR021109">
    <property type="entry name" value="Peptidase_aspartic_dom_sf"/>
</dbReference>
<evidence type="ECO:0000256" key="1">
    <source>
        <dbReference type="SAM" id="Coils"/>
    </source>
</evidence>